<feature type="region of interest" description="Disordered" evidence="1">
    <location>
        <begin position="1"/>
        <end position="21"/>
    </location>
</feature>
<dbReference type="EMBL" id="BLAJ01000003">
    <property type="protein sequence ID" value="GES50862.1"/>
    <property type="molecule type" value="Genomic_DNA"/>
</dbReference>
<proteinExistence type="predicted"/>
<keyword evidence="3" id="KW-1185">Reference proteome</keyword>
<evidence type="ECO:0008006" key="4">
    <source>
        <dbReference type="Google" id="ProtNLM"/>
    </source>
</evidence>
<evidence type="ECO:0000313" key="3">
    <source>
        <dbReference type="Proteomes" id="UP000390335"/>
    </source>
</evidence>
<comment type="caution">
    <text evidence="2">The sequence shown here is derived from an EMBL/GenBank/DDBJ whole genome shotgun (WGS) entry which is preliminary data.</text>
</comment>
<reference evidence="2 3" key="1">
    <citation type="journal article" date="2020" name="Genome Biol. Evol.">
        <title>Rhizobium dioscoreae sp. nov., a plant growth-promoting bacterium isolated from yam (Dioscorea species).</title>
        <authorList>
            <person name="Ouyabe M."/>
            <person name="Tanaka N."/>
            <person name="Shiwa Y."/>
            <person name="Fujita N."/>
            <person name="Kikuno H."/>
            <person name="Babil P."/>
            <person name="Shiwachi H."/>
        </authorList>
    </citation>
    <scope>NUCLEOTIDE SEQUENCE [LARGE SCALE GENOMIC DNA]</scope>
    <source>
        <strain evidence="2 3">S-93</strain>
    </source>
</reference>
<evidence type="ECO:0000256" key="1">
    <source>
        <dbReference type="SAM" id="MobiDB-lite"/>
    </source>
</evidence>
<accession>A0ABQ0Z650</accession>
<organism evidence="2 3">
    <name type="scientific">Rhizobium dioscoreae</name>
    <dbReference type="NCBI Taxonomy" id="2653122"/>
    <lineage>
        <taxon>Bacteria</taxon>
        <taxon>Pseudomonadati</taxon>
        <taxon>Pseudomonadota</taxon>
        <taxon>Alphaproteobacteria</taxon>
        <taxon>Hyphomicrobiales</taxon>
        <taxon>Rhizobiaceae</taxon>
        <taxon>Rhizobium/Agrobacterium group</taxon>
        <taxon>Rhizobium</taxon>
    </lineage>
</organism>
<sequence>MVAITCHGSGETGTNDKPLLRTRLSTGAGGIGKIEMDRVADYVSNVGEAATKGG</sequence>
<name>A0ABQ0Z650_9HYPH</name>
<dbReference type="Proteomes" id="UP000390335">
    <property type="component" value="Unassembled WGS sequence"/>
</dbReference>
<protein>
    <recommendedName>
        <fullName evidence="4">Phosphopyruvate hydratase</fullName>
    </recommendedName>
</protein>
<gene>
    <name evidence="2" type="ORF">RsS93_34760</name>
</gene>
<evidence type="ECO:0000313" key="2">
    <source>
        <dbReference type="EMBL" id="GES50862.1"/>
    </source>
</evidence>